<dbReference type="NCBIfam" id="NF005459">
    <property type="entry name" value="PRK07054.1"/>
    <property type="match status" value="1"/>
</dbReference>
<dbReference type="NCBIfam" id="TIGR00543">
    <property type="entry name" value="isochor_syn"/>
    <property type="match status" value="1"/>
</dbReference>
<evidence type="ECO:0000256" key="1">
    <source>
        <dbReference type="ARBA" id="ARBA00000799"/>
    </source>
</evidence>
<dbReference type="EMBL" id="LOYH01000029">
    <property type="protein sequence ID" value="KVK85702.1"/>
    <property type="molecule type" value="Genomic_DNA"/>
</dbReference>
<protein>
    <recommendedName>
        <fullName evidence="3">isochorismate synthase</fullName>
        <ecNumber evidence="3">5.4.4.2</ecNumber>
    </recommendedName>
    <alternativeName>
        <fullName evidence="5">Isochorismate mutase</fullName>
    </alternativeName>
</protein>
<dbReference type="InterPro" id="IPR005801">
    <property type="entry name" value="ADC_synthase"/>
</dbReference>
<evidence type="ECO:0000259" key="6">
    <source>
        <dbReference type="Pfam" id="PF00425"/>
    </source>
</evidence>
<evidence type="ECO:0000256" key="4">
    <source>
        <dbReference type="ARBA" id="ARBA00023235"/>
    </source>
</evidence>
<keyword evidence="4" id="KW-0413">Isomerase</keyword>
<dbReference type="PANTHER" id="PTHR42839:SF2">
    <property type="entry name" value="ISOCHORISMATE SYNTHASE ENTC"/>
    <property type="match status" value="1"/>
</dbReference>
<dbReference type="RefSeq" id="WP_059728646.1">
    <property type="nucleotide sequence ID" value="NZ_LOYH01000029.1"/>
</dbReference>
<dbReference type="PANTHER" id="PTHR42839">
    <property type="entry name" value="ISOCHORISMATE SYNTHASE ENTC"/>
    <property type="match status" value="1"/>
</dbReference>
<accession>A0A103ZTK0</accession>
<evidence type="ECO:0000256" key="3">
    <source>
        <dbReference type="ARBA" id="ARBA00012824"/>
    </source>
</evidence>
<comment type="caution">
    <text evidence="7">The sequence shown here is derived from an EMBL/GenBank/DDBJ whole genome shotgun (WGS) entry which is preliminary data.</text>
</comment>
<comment type="similarity">
    <text evidence="2">Belongs to the isochorismate synthase family.</text>
</comment>
<evidence type="ECO:0000256" key="5">
    <source>
        <dbReference type="ARBA" id="ARBA00041564"/>
    </source>
</evidence>
<organism evidence="7 8">
    <name type="scientific">Burkholderia cepacia</name>
    <name type="common">Pseudomonas cepacia</name>
    <dbReference type="NCBI Taxonomy" id="292"/>
    <lineage>
        <taxon>Bacteria</taxon>
        <taxon>Pseudomonadati</taxon>
        <taxon>Pseudomonadota</taxon>
        <taxon>Betaproteobacteria</taxon>
        <taxon>Burkholderiales</taxon>
        <taxon>Burkholderiaceae</taxon>
        <taxon>Burkholderia</taxon>
        <taxon>Burkholderia cepacia complex</taxon>
    </lineage>
</organism>
<dbReference type="Proteomes" id="UP000069001">
    <property type="component" value="Unassembled WGS sequence"/>
</dbReference>
<comment type="catalytic activity">
    <reaction evidence="1">
        <text>chorismate = isochorismate</text>
        <dbReference type="Rhea" id="RHEA:18985"/>
        <dbReference type="ChEBI" id="CHEBI:29748"/>
        <dbReference type="ChEBI" id="CHEBI:29780"/>
        <dbReference type="EC" id="5.4.4.2"/>
    </reaction>
</comment>
<evidence type="ECO:0000313" key="7">
    <source>
        <dbReference type="EMBL" id="KVK85702.1"/>
    </source>
</evidence>
<dbReference type="GO" id="GO:0008909">
    <property type="term" value="F:isochorismate synthase activity"/>
    <property type="evidence" value="ECO:0007669"/>
    <property type="project" value="UniProtKB-EC"/>
</dbReference>
<reference evidence="7 8" key="1">
    <citation type="submission" date="2015-11" db="EMBL/GenBank/DDBJ databases">
        <title>Expanding the genomic diversity of Burkholderia species for the development of highly accurate diagnostics.</title>
        <authorList>
            <person name="Sahl J."/>
            <person name="Keim P."/>
            <person name="Wagner D."/>
        </authorList>
    </citation>
    <scope>NUCLEOTIDE SEQUENCE [LARGE SCALE GENOMIC DNA]</scope>
    <source>
        <strain evidence="7 8">MSMB1302</strain>
    </source>
</reference>
<name>A0A103ZTK0_BURCE</name>
<dbReference type="SUPFAM" id="SSF56322">
    <property type="entry name" value="ADC synthase"/>
    <property type="match status" value="1"/>
</dbReference>
<evidence type="ECO:0000313" key="8">
    <source>
        <dbReference type="Proteomes" id="UP000069001"/>
    </source>
</evidence>
<sequence>MNAGLPLLHDTFARAARRAADTGTPTLASVSVPVRPLDFFDLIAAWDDGATPWFFHEAGDASVTLFGWDNALELTAAGDTRFAQIDARWRTLVRDAVTAGPQPPRAVGGFRFDPRGARSAHWAPFPDASMTVATLLIVREGDAHWAVCQHVVAAHDDPAALAHACLARIESLGTLAAARDDAAPHLLHTQALQASEWQHEVRRAVDAIHGGAFGKVVLARDVLEQYARPVAIAPLLRRLRKRDAHAHLFAVRRGGACFVGATPERLARVAAGDVRTHALAGTIRRGATPDDDRALGAALMASAKERFEHALVVDAIRAALTPLSRALDVPSEPSLHRLPRLQHLSTPIRATLNADATLLQVIAALHPTPAVAGHPRDAALDHIRAHEGFDRGWYAAPVGWIDAHGNGDFIVALRSALVDGGACRLFAGCGIVADSEPVNEYQETELKLSGMQAAIRVRDVEAAPDAHDPARVSASSTVE</sequence>
<evidence type="ECO:0000256" key="2">
    <source>
        <dbReference type="ARBA" id="ARBA00005297"/>
    </source>
</evidence>
<dbReference type="AlphaFoldDB" id="A0A103ZTK0"/>
<dbReference type="Gene3D" id="3.60.120.10">
    <property type="entry name" value="Anthranilate synthase"/>
    <property type="match status" value="1"/>
</dbReference>
<feature type="domain" description="Chorismate-utilising enzyme C-terminal" evidence="6">
    <location>
        <begin position="195"/>
        <end position="447"/>
    </location>
</feature>
<dbReference type="InterPro" id="IPR004561">
    <property type="entry name" value="IsoChor_synthase"/>
</dbReference>
<dbReference type="EC" id="5.4.4.2" evidence="3"/>
<dbReference type="Pfam" id="PF00425">
    <property type="entry name" value="Chorismate_bind"/>
    <property type="match status" value="1"/>
</dbReference>
<proteinExistence type="inferred from homology"/>
<gene>
    <name evidence="7" type="ORF">WS90_00430</name>
</gene>
<dbReference type="InterPro" id="IPR015890">
    <property type="entry name" value="Chorismate_C"/>
</dbReference>